<dbReference type="PANTHER" id="PTHR31736:SF19">
    <property type="entry name" value="PECTIN LYASE SUPERFAMILY PROTEIN-RELATED"/>
    <property type="match status" value="1"/>
</dbReference>
<feature type="non-terminal residue" evidence="12">
    <location>
        <position position="1"/>
    </location>
</feature>
<evidence type="ECO:0000256" key="5">
    <source>
        <dbReference type="ARBA" id="ARBA00022801"/>
    </source>
</evidence>
<dbReference type="GO" id="GO:0005975">
    <property type="term" value="P:carbohydrate metabolic process"/>
    <property type="evidence" value="ECO:0007669"/>
    <property type="project" value="InterPro"/>
</dbReference>
<dbReference type="EMBL" id="KZ997648">
    <property type="protein sequence ID" value="RKO87136.1"/>
    <property type="molecule type" value="Genomic_DNA"/>
</dbReference>
<dbReference type="SUPFAM" id="SSF51126">
    <property type="entry name" value="Pectin lyase-like"/>
    <property type="match status" value="1"/>
</dbReference>
<keyword evidence="3" id="KW-0964">Secreted</keyword>
<dbReference type="GO" id="GO:0046576">
    <property type="term" value="F:rhamnogalacturonan alpha-L-rhamnopyranosyl-(1-&gt;4)-alpha-D-galactopyranosyluronide lyase activity"/>
    <property type="evidence" value="ECO:0007669"/>
    <property type="project" value="UniProtKB-ARBA"/>
</dbReference>
<keyword evidence="9" id="KW-0961">Cell wall biogenesis/degradation</keyword>
<dbReference type="Gene3D" id="2.160.20.10">
    <property type="entry name" value="Single-stranded right-handed beta-helix, Pectin lyase-like"/>
    <property type="match status" value="1"/>
</dbReference>
<feature type="region of interest" description="Disordered" evidence="11">
    <location>
        <begin position="251"/>
        <end position="273"/>
    </location>
</feature>
<dbReference type="Proteomes" id="UP000269721">
    <property type="component" value="Unassembled WGS sequence"/>
</dbReference>
<comment type="subcellular location">
    <subcellularLocation>
        <location evidence="1">Secreted</location>
    </subcellularLocation>
</comment>
<evidence type="ECO:0000256" key="6">
    <source>
        <dbReference type="ARBA" id="ARBA00023157"/>
    </source>
</evidence>
<protein>
    <submittedName>
        <fullName evidence="12">Pectin lyase fold/virulence factor</fullName>
    </submittedName>
</protein>
<evidence type="ECO:0000313" key="13">
    <source>
        <dbReference type="Proteomes" id="UP000269721"/>
    </source>
</evidence>
<evidence type="ECO:0000313" key="12">
    <source>
        <dbReference type="EMBL" id="RKO87136.1"/>
    </source>
</evidence>
<dbReference type="GO" id="GO:0005576">
    <property type="term" value="C:extracellular region"/>
    <property type="evidence" value="ECO:0007669"/>
    <property type="project" value="UniProtKB-SubCell"/>
</dbReference>
<keyword evidence="6" id="KW-1015">Disulfide bond</keyword>
<dbReference type="OrthoDB" id="1546079at2759"/>
<accession>A0A4P9WA74</accession>
<dbReference type="InterPro" id="IPR000743">
    <property type="entry name" value="Glyco_hydro_28"/>
</dbReference>
<gene>
    <name evidence="12" type="ORF">BDK51DRAFT_26656</name>
</gene>
<evidence type="ECO:0000256" key="1">
    <source>
        <dbReference type="ARBA" id="ARBA00004613"/>
    </source>
</evidence>
<dbReference type="PANTHER" id="PTHR31736">
    <property type="match status" value="1"/>
</dbReference>
<keyword evidence="12" id="KW-0456">Lyase</keyword>
<dbReference type="InterPro" id="IPR011050">
    <property type="entry name" value="Pectin_lyase_fold/virulence"/>
</dbReference>
<dbReference type="Pfam" id="PF00295">
    <property type="entry name" value="Glyco_hydro_28"/>
    <property type="match status" value="1"/>
</dbReference>
<evidence type="ECO:0000256" key="4">
    <source>
        <dbReference type="ARBA" id="ARBA00022729"/>
    </source>
</evidence>
<keyword evidence="7" id="KW-0325">Glycoprotein</keyword>
<name>A0A4P9WA74_9FUNG</name>
<proteinExistence type="inferred from homology"/>
<dbReference type="GO" id="GO:0071555">
    <property type="term" value="P:cell wall organization"/>
    <property type="evidence" value="ECO:0007669"/>
    <property type="project" value="UniProtKB-KW"/>
</dbReference>
<evidence type="ECO:0000256" key="3">
    <source>
        <dbReference type="ARBA" id="ARBA00022525"/>
    </source>
</evidence>
<evidence type="ECO:0000256" key="8">
    <source>
        <dbReference type="ARBA" id="ARBA00023295"/>
    </source>
</evidence>
<keyword evidence="5 10" id="KW-0378">Hydrolase</keyword>
<evidence type="ECO:0000256" key="9">
    <source>
        <dbReference type="ARBA" id="ARBA00023316"/>
    </source>
</evidence>
<dbReference type="InterPro" id="IPR012334">
    <property type="entry name" value="Pectin_lyas_fold"/>
</dbReference>
<evidence type="ECO:0000256" key="11">
    <source>
        <dbReference type="SAM" id="MobiDB-lite"/>
    </source>
</evidence>
<evidence type="ECO:0000256" key="2">
    <source>
        <dbReference type="ARBA" id="ARBA00008834"/>
    </source>
</evidence>
<evidence type="ECO:0000256" key="7">
    <source>
        <dbReference type="ARBA" id="ARBA00023180"/>
    </source>
</evidence>
<sequence>PPINTDGIDISRSKNIFIKDINVPNGDNCVALSCHGISIGSLGKGPISSLPAGVSNILFENITMANCAAGPNIKTWSTNVTGTVSNVTCRNIVVTDVANGLVVNPNYGCSTTPGCVPNQSLMALQNITFAKITGSVSTTGITFESSQPLPAQNISFSDILVTKFGSTCAASNTSGFVKGAVVSGGQGGFGHSGVSREKGGGRVTGQIDTTPTIEPCGVSVVRTATRRADGGFLMAPLRVKVERIGVVKLPASGGRSHARSSPTSHLQHAQLLP</sequence>
<dbReference type="AlphaFoldDB" id="A0A4P9WA74"/>
<keyword evidence="13" id="KW-1185">Reference proteome</keyword>
<reference evidence="13" key="1">
    <citation type="journal article" date="2018" name="Nat. Microbiol.">
        <title>Leveraging single-cell genomics to expand the fungal tree of life.</title>
        <authorList>
            <person name="Ahrendt S.R."/>
            <person name="Quandt C.A."/>
            <person name="Ciobanu D."/>
            <person name="Clum A."/>
            <person name="Salamov A."/>
            <person name="Andreopoulos B."/>
            <person name="Cheng J.F."/>
            <person name="Woyke T."/>
            <person name="Pelin A."/>
            <person name="Henrissat B."/>
            <person name="Reynolds N.K."/>
            <person name="Benny G.L."/>
            <person name="Smith M.E."/>
            <person name="James T.Y."/>
            <person name="Grigoriev I.V."/>
        </authorList>
    </citation>
    <scope>NUCLEOTIDE SEQUENCE [LARGE SCALE GENOMIC DNA]</scope>
</reference>
<keyword evidence="8 10" id="KW-0326">Glycosidase</keyword>
<dbReference type="GO" id="GO:0004650">
    <property type="term" value="F:polygalacturonase activity"/>
    <property type="evidence" value="ECO:0007669"/>
    <property type="project" value="InterPro"/>
</dbReference>
<evidence type="ECO:0000256" key="10">
    <source>
        <dbReference type="RuleBase" id="RU361169"/>
    </source>
</evidence>
<keyword evidence="4" id="KW-0732">Signal</keyword>
<organism evidence="12 13">
    <name type="scientific">Blyttiomyces helicus</name>
    <dbReference type="NCBI Taxonomy" id="388810"/>
    <lineage>
        <taxon>Eukaryota</taxon>
        <taxon>Fungi</taxon>
        <taxon>Fungi incertae sedis</taxon>
        <taxon>Chytridiomycota</taxon>
        <taxon>Chytridiomycota incertae sedis</taxon>
        <taxon>Chytridiomycetes</taxon>
        <taxon>Chytridiomycetes incertae sedis</taxon>
        <taxon>Blyttiomyces</taxon>
    </lineage>
</organism>
<comment type="similarity">
    <text evidence="2 10">Belongs to the glycosyl hydrolase 28 family.</text>
</comment>